<dbReference type="AlphaFoldDB" id="A0AAD7WLR6"/>
<sequence>MRTATADDNVMGARVQPRKPAMTGASERGTESVDIVCFRCGQRGHKARVCQRGQQWYRQRQDNARGVSEETDENTYAFLVSETQPGHGVTRKGLMVDTGATSHIITDLARFKSFDDRFQAETHCVELADGTRCKGVAERRGDEGGVFGRLQAAPRHHTEAGIVHPLLSSRHLLRESCNFQWGDGDLQGRRRRPTVQRRHAFSHL</sequence>
<accession>A0AAD7WLR6</accession>
<protein>
    <recommendedName>
        <fullName evidence="2">CCHC-type domain-containing protein</fullName>
    </recommendedName>
</protein>
<dbReference type="SUPFAM" id="SSF57756">
    <property type="entry name" value="Retrovirus zinc finger-like domains"/>
    <property type="match status" value="1"/>
</dbReference>
<dbReference type="Proteomes" id="UP001221898">
    <property type="component" value="Unassembled WGS sequence"/>
</dbReference>
<proteinExistence type="predicted"/>
<gene>
    <name evidence="3" type="ORF">AAFF_G00386440</name>
</gene>
<reference evidence="3" key="1">
    <citation type="journal article" date="2023" name="Science">
        <title>Genome structures resolve the early diversification of teleost fishes.</title>
        <authorList>
            <person name="Parey E."/>
            <person name="Louis A."/>
            <person name="Montfort J."/>
            <person name="Bouchez O."/>
            <person name="Roques C."/>
            <person name="Iampietro C."/>
            <person name="Lluch J."/>
            <person name="Castinel A."/>
            <person name="Donnadieu C."/>
            <person name="Desvignes T."/>
            <person name="Floi Bucao C."/>
            <person name="Jouanno E."/>
            <person name="Wen M."/>
            <person name="Mejri S."/>
            <person name="Dirks R."/>
            <person name="Jansen H."/>
            <person name="Henkel C."/>
            <person name="Chen W.J."/>
            <person name="Zahm M."/>
            <person name="Cabau C."/>
            <person name="Klopp C."/>
            <person name="Thompson A.W."/>
            <person name="Robinson-Rechavi M."/>
            <person name="Braasch I."/>
            <person name="Lecointre G."/>
            <person name="Bobe J."/>
            <person name="Postlethwait J.H."/>
            <person name="Berthelot C."/>
            <person name="Roest Crollius H."/>
            <person name="Guiguen Y."/>
        </authorList>
    </citation>
    <scope>NUCLEOTIDE SEQUENCE</scope>
    <source>
        <strain evidence="3">NC1722</strain>
    </source>
</reference>
<feature type="domain" description="CCHC-type" evidence="2">
    <location>
        <begin position="37"/>
        <end position="52"/>
    </location>
</feature>
<comment type="caution">
    <text evidence="3">The sequence shown here is derived from an EMBL/GenBank/DDBJ whole genome shotgun (WGS) entry which is preliminary data.</text>
</comment>
<dbReference type="InterPro" id="IPR001878">
    <property type="entry name" value="Znf_CCHC"/>
</dbReference>
<evidence type="ECO:0000313" key="4">
    <source>
        <dbReference type="Proteomes" id="UP001221898"/>
    </source>
</evidence>
<evidence type="ECO:0000256" key="1">
    <source>
        <dbReference type="PROSITE-ProRule" id="PRU00047"/>
    </source>
</evidence>
<organism evidence="3 4">
    <name type="scientific">Aldrovandia affinis</name>
    <dbReference type="NCBI Taxonomy" id="143900"/>
    <lineage>
        <taxon>Eukaryota</taxon>
        <taxon>Metazoa</taxon>
        <taxon>Chordata</taxon>
        <taxon>Craniata</taxon>
        <taxon>Vertebrata</taxon>
        <taxon>Euteleostomi</taxon>
        <taxon>Actinopterygii</taxon>
        <taxon>Neopterygii</taxon>
        <taxon>Teleostei</taxon>
        <taxon>Notacanthiformes</taxon>
        <taxon>Halosauridae</taxon>
        <taxon>Aldrovandia</taxon>
    </lineage>
</organism>
<keyword evidence="1" id="KW-0479">Metal-binding</keyword>
<evidence type="ECO:0000259" key="2">
    <source>
        <dbReference type="PROSITE" id="PS50158"/>
    </source>
</evidence>
<dbReference type="PROSITE" id="PS50158">
    <property type="entry name" value="ZF_CCHC"/>
    <property type="match status" value="1"/>
</dbReference>
<dbReference type="SMART" id="SM00343">
    <property type="entry name" value="ZnF_C2HC"/>
    <property type="match status" value="1"/>
</dbReference>
<dbReference type="InterPro" id="IPR036875">
    <property type="entry name" value="Znf_CCHC_sf"/>
</dbReference>
<dbReference type="GO" id="GO:0008270">
    <property type="term" value="F:zinc ion binding"/>
    <property type="evidence" value="ECO:0007669"/>
    <property type="project" value="UniProtKB-KW"/>
</dbReference>
<dbReference type="GO" id="GO:0003676">
    <property type="term" value="F:nucleic acid binding"/>
    <property type="evidence" value="ECO:0007669"/>
    <property type="project" value="InterPro"/>
</dbReference>
<name>A0AAD7WLR6_9TELE</name>
<keyword evidence="4" id="KW-1185">Reference proteome</keyword>
<keyword evidence="1" id="KW-0863">Zinc-finger</keyword>
<evidence type="ECO:0000313" key="3">
    <source>
        <dbReference type="EMBL" id="KAJ8401413.1"/>
    </source>
</evidence>
<keyword evidence="1" id="KW-0862">Zinc</keyword>
<dbReference type="EMBL" id="JAINUG010000071">
    <property type="protein sequence ID" value="KAJ8401413.1"/>
    <property type="molecule type" value="Genomic_DNA"/>
</dbReference>